<evidence type="ECO:0000313" key="3">
    <source>
        <dbReference type="Proteomes" id="UP001498398"/>
    </source>
</evidence>
<organism evidence="2 3">
    <name type="scientific">Marasmiellus scandens</name>
    <dbReference type="NCBI Taxonomy" id="2682957"/>
    <lineage>
        <taxon>Eukaryota</taxon>
        <taxon>Fungi</taxon>
        <taxon>Dikarya</taxon>
        <taxon>Basidiomycota</taxon>
        <taxon>Agaricomycotina</taxon>
        <taxon>Agaricomycetes</taxon>
        <taxon>Agaricomycetidae</taxon>
        <taxon>Agaricales</taxon>
        <taxon>Marasmiineae</taxon>
        <taxon>Omphalotaceae</taxon>
        <taxon>Marasmiellus</taxon>
    </lineage>
</organism>
<protein>
    <submittedName>
        <fullName evidence="2">Uncharacterized protein</fullName>
    </submittedName>
</protein>
<dbReference type="Proteomes" id="UP001498398">
    <property type="component" value="Unassembled WGS sequence"/>
</dbReference>
<reference evidence="2 3" key="1">
    <citation type="submission" date="2024-01" db="EMBL/GenBank/DDBJ databases">
        <title>A draft genome for the cacao thread blight pathogen Marasmiellus scandens.</title>
        <authorList>
            <person name="Baruah I.K."/>
            <person name="Leung J."/>
            <person name="Bukari Y."/>
            <person name="Amoako-Attah I."/>
            <person name="Meinhardt L.W."/>
            <person name="Bailey B.A."/>
            <person name="Cohen S.P."/>
        </authorList>
    </citation>
    <scope>NUCLEOTIDE SEQUENCE [LARGE SCALE GENOMIC DNA]</scope>
    <source>
        <strain evidence="2 3">GH-19</strain>
    </source>
</reference>
<name>A0ABR1JB25_9AGAR</name>
<evidence type="ECO:0000256" key="1">
    <source>
        <dbReference type="SAM" id="MobiDB-lite"/>
    </source>
</evidence>
<evidence type="ECO:0000313" key="2">
    <source>
        <dbReference type="EMBL" id="KAK7456478.1"/>
    </source>
</evidence>
<gene>
    <name evidence="2" type="ORF">VKT23_010728</name>
</gene>
<dbReference type="EMBL" id="JBANRG010000021">
    <property type="protein sequence ID" value="KAK7456478.1"/>
    <property type="molecule type" value="Genomic_DNA"/>
</dbReference>
<proteinExistence type="predicted"/>
<accession>A0ABR1JB25</accession>
<comment type="caution">
    <text evidence="2">The sequence shown here is derived from an EMBL/GenBank/DDBJ whole genome shotgun (WGS) entry which is preliminary data.</text>
</comment>
<sequence length="94" mass="10991">MMSIVANPRSGRDERSTTGNPNVRLGSEISCQVCGYAVRMGHALIFCKRHGYWLRVRIIEGWEEIDMVYYRIPQEYMLQQAEAWFENHSPPLNE</sequence>
<keyword evidence="3" id="KW-1185">Reference proteome</keyword>
<feature type="region of interest" description="Disordered" evidence="1">
    <location>
        <begin position="1"/>
        <end position="23"/>
    </location>
</feature>